<dbReference type="InterPro" id="IPR004360">
    <property type="entry name" value="Glyas_Fos-R_dOase_dom"/>
</dbReference>
<feature type="domain" description="Glyoxalase/fosfomycin resistance/dioxygenase" evidence="1">
    <location>
        <begin position="37"/>
        <end position="128"/>
    </location>
</feature>
<accession>A0A139I8L7</accession>
<dbReference type="Pfam" id="PF00903">
    <property type="entry name" value="Glyoxalase"/>
    <property type="match status" value="1"/>
</dbReference>
<name>A0A139I8L7_9PEZI</name>
<dbReference type="SUPFAM" id="SSF54593">
    <property type="entry name" value="Glyoxalase/Bleomycin resistance protein/Dihydroxybiphenyl dioxygenase"/>
    <property type="match status" value="1"/>
</dbReference>
<keyword evidence="3" id="KW-1185">Reference proteome</keyword>
<comment type="caution">
    <text evidence="2">The sequence shown here is derived from an EMBL/GenBank/DDBJ whole genome shotgun (WGS) entry which is preliminary data.</text>
</comment>
<dbReference type="OrthoDB" id="3342959at2759"/>
<gene>
    <name evidence="2" type="ORF">AC579_8558</name>
</gene>
<dbReference type="EMBL" id="LFZO01000221">
    <property type="protein sequence ID" value="KXT11091.1"/>
    <property type="molecule type" value="Genomic_DNA"/>
</dbReference>
<protein>
    <recommendedName>
        <fullName evidence="1">Glyoxalase/fosfomycin resistance/dioxygenase domain-containing protein</fullName>
    </recommendedName>
</protein>
<evidence type="ECO:0000313" key="2">
    <source>
        <dbReference type="EMBL" id="KXT11091.1"/>
    </source>
</evidence>
<proteinExistence type="predicted"/>
<dbReference type="Gene3D" id="3.10.180.10">
    <property type="entry name" value="2,3-Dihydroxybiphenyl 1,2-Dioxygenase, domain 1"/>
    <property type="match status" value="1"/>
</dbReference>
<dbReference type="AlphaFoldDB" id="A0A139I8L7"/>
<evidence type="ECO:0000259" key="1">
    <source>
        <dbReference type="Pfam" id="PF00903"/>
    </source>
</evidence>
<dbReference type="InterPro" id="IPR029068">
    <property type="entry name" value="Glyas_Bleomycin-R_OHBP_Dase"/>
</dbReference>
<organism evidence="2 3">
    <name type="scientific">Pseudocercospora musae</name>
    <dbReference type="NCBI Taxonomy" id="113226"/>
    <lineage>
        <taxon>Eukaryota</taxon>
        <taxon>Fungi</taxon>
        <taxon>Dikarya</taxon>
        <taxon>Ascomycota</taxon>
        <taxon>Pezizomycotina</taxon>
        <taxon>Dothideomycetes</taxon>
        <taxon>Dothideomycetidae</taxon>
        <taxon>Mycosphaerellales</taxon>
        <taxon>Mycosphaerellaceae</taxon>
        <taxon>Pseudocercospora</taxon>
    </lineage>
</organism>
<sequence>MILSSIGAEKQTRLEHKTLIKQRGLYQGPSKSLELANIETTKAFYCDIIGFDHITQFDHIDRNDNLFAIILGKKLPSGSSLLVELRLNPEQAKRQHHGDPIVWSVPLKKDLAQWIEWFEGHGVRCSRVLIGVRGWVLSALDPDQKFVRIYCEESHEWTKDTDQDEIWHGS</sequence>
<dbReference type="Proteomes" id="UP000073492">
    <property type="component" value="Unassembled WGS sequence"/>
</dbReference>
<evidence type="ECO:0000313" key="3">
    <source>
        <dbReference type="Proteomes" id="UP000073492"/>
    </source>
</evidence>
<reference evidence="2 3" key="1">
    <citation type="submission" date="2015-07" db="EMBL/GenBank/DDBJ databases">
        <title>Comparative genomics of the Sigatoka disease complex on banana suggests a link between parallel evolutionary changes in Pseudocercospora fijiensis and Pseudocercospora eumusae and increased virulence on the banana host.</title>
        <authorList>
            <person name="Chang T.-C."/>
            <person name="Salvucci A."/>
            <person name="Crous P.W."/>
            <person name="Stergiopoulos I."/>
        </authorList>
    </citation>
    <scope>NUCLEOTIDE SEQUENCE [LARGE SCALE GENOMIC DNA]</scope>
    <source>
        <strain evidence="2 3">CBS 116634</strain>
    </source>
</reference>